<feature type="transmembrane region" description="Helical" evidence="7">
    <location>
        <begin position="20"/>
        <end position="42"/>
    </location>
</feature>
<dbReference type="KEGG" id="aon:DEH84_17160"/>
<dbReference type="EMBL" id="CP029210">
    <property type="protein sequence ID" value="AWI54956.1"/>
    <property type="molecule type" value="Genomic_DNA"/>
</dbReference>
<keyword evidence="6 8" id="KW-0012">Acyltransferase</keyword>
<name>A0A2U8FXI8_9BURK</name>
<dbReference type="GO" id="GO:0009247">
    <property type="term" value="P:glycolipid biosynthetic process"/>
    <property type="evidence" value="ECO:0007669"/>
    <property type="project" value="UniProtKB-ARBA"/>
</dbReference>
<dbReference type="GO" id="GO:0005886">
    <property type="term" value="C:plasma membrane"/>
    <property type="evidence" value="ECO:0007669"/>
    <property type="project" value="UniProtKB-SubCell"/>
</dbReference>
<organism evidence="8 9">
    <name type="scientific">Aquabacterium olei</name>
    <dbReference type="NCBI Taxonomy" id="1296669"/>
    <lineage>
        <taxon>Bacteria</taxon>
        <taxon>Pseudomonadati</taxon>
        <taxon>Pseudomonadota</taxon>
        <taxon>Betaproteobacteria</taxon>
        <taxon>Burkholderiales</taxon>
        <taxon>Aquabacterium</taxon>
    </lineage>
</organism>
<dbReference type="OrthoDB" id="9803456at2"/>
<dbReference type="PANTHER" id="PTHR30606:SF9">
    <property type="entry name" value="LIPID A BIOSYNTHESIS LAUROYLTRANSFERASE"/>
    <property type="match status" value="1"/>
</dbReference>
<dbReference type="Pfam" id="PF03279">
    <property type="entry name" value="Lip_A_acyltrans"/>
    <property type="match status" value="1"/>
</dbReference>
<sequence>MRTRELAREAGIRSAIGVLWLLHFLPLPVLAGLAVVLSKALYRLAGSRRRIGLRNLELCFPQMGPDEREALLKQHFRWLTQSLLDRTVLWWAPPARVSRLIHVEGDIGLAERMFHETGRPTMWLCPHFVGLDVAGAAILLKQARPGASIYQTQSHPLMDALMRRGRLRFGNAEIFPRSDSVKPLLKAVKQGRGFFNLPDMDFGAKDAAFVPFFGVPAATLLAPSRLARMLDMVVQPVIAEILPGGRGWRVRFEAPLTGFPTPDAEADTAALNHYIEGEIARQPAQYLWVHKRFKTRPEGQPGLY</sequence>
<evidence type="ECO:0000256" key="7">
    <source>
        <dbReference type="SAM" id="Phobius"/>
    </source>
</evidence>
<comment type="subcellular location">
    <subcellularLocation>
        <location evidence="1">Cell inner membrane</location>
    </subcellularLocation>
</comment>
<keyword evidence="4 8" id="KW-0808">Transferase</keyword>
<dbReference type="GO" id="GO:0016746">
    <property type="term" value="F:acyltransferase activity"/>
    <property type="evidence" value="ECO:0007669"/>
    <property type="project" value="UniProtKB-KW"/>
</dbReference>
<evidence type="ECO:0000313" key="8">
    <source>
        <dbReference type="EMBL" id="AWI54956.1"/>
    </source>
</evidence>
<gene>
    <name evidence="8" type="ORF">DEH84_17160</name>
</gene>
<evidence type="ECO:0000313" key="9">
    <source>
        <dbReference type="Proteomes" id="UP000244892"/>
    </source>
</evidence>
<dbReference type="CDD" id="cd07984">
    <property type="entry name" value="LPLAT_LABLAT-like"/>
    <property type="match status" value="1"/>
</dbReference>
<evidence type="ECO:0000256" key="6">
    <source>
        <dbReference type="ARBA" id="ARBA00023315"/>
    </source>
</evidence>
<keyword evidence="3" id="KW-0997">Cell inner membrane</keyword>
<evidence type="ECO:0000256" key="5">
    <source>
        <dbReference type="ARBA" id="ARBA00023136"/>
    </source>
</evidence>
<evidence type="ECO:0000256" key="1">
    <source>
        <dbReference type="ARBA" id="ARBA00004533"/>
    </source>
</evidence>
<accession>A0A2U8FXI8</accession>
<dbReference type="AlphaFoldDB" id="A0A2U8FXI8"/>
<protein>
    <submittedName>
        <fullName evidence="8">Lipid A biosynthesis acyltransferase</fullName>
    </submittedName>
</protein>
<dbReference type="InterPro" id="IPR004960">
    <property type="entry name" value="LipA_acyltrans"/>
</dbReference>
<dbReference type="PIRSF" id="PIRSF026649">
    <property type="entry name" value="MsbB"/>
    <property type="match status" value="1"/>
</dbReference>
<dbReference type="Proteomes" id="UP000244892">
    <property type="component" value="Chromosome"/>
</dbReference>
<evidence type="ECO:0000256" key="4">
    <source>
        <dbReference type="ARBA" id="ARBA00022679"/>
    </source>
</evidence>
<keyword evidence="5 7" id="KW-0472">Membrane</keyword>
<evidence type="ECO:0000256" key="2">
    <source>
        <dbReference type="ARBA" id="ARBA00022475"/>
    </source>
</evidence>
<keyword evidence="7" id="KW-0812">Transmembrane</keyword>
<dbReference type="RefSeq" id="WP_109038075.1">
    <property type="nucleotide sequence ID" value="NZ_CP029210.1"/>
</dbReference>
<proteinExistence type="predicted"/>
<reference evidence="8 9" key="1">
    <citation type="submission" date="2018-05" db="EMBL/GenBank/DDBJ databases">
        <title>complete genome sequence of Aquabacterium olei NBRC 110486.</title>
        <authorList>
            <person name="Tang B."/>
            <person name="Chang J."/>
            <person name="Zhang L."/>
            <person name="Yang H."/>
        </authorList>
    </citation>
    <scope>NUCLEOTIDE SEQUENCE [LARGE SCALE GENOMIC DNA]</scope>
    <source>
        <strain evidence="8 9">NBRC 110486</strain>
    </source>
</reference>
<dbReference type="PANTHER" id="PTHR30606">
    <property type="entry name" value="LIPID A BIOSYNTHESIS LAUROYL ACYLTRANSFERASE"/>
    <property type="match status" value="1"/>
</dbReference>
<keyword evidence="2" id="KW-1003">Cell membrane</keyword>
<evidence type="ECO:0000256" key="3">
    <source>
        <dbReference type="ARBA" id="ARBA00022519"/>
    </source>
</evidence>
<keyword evidence="9" id="KW-1185">Reference proteome</keyword>
<keyword evidence="7" id="KW-1133">Transmembrane helix</keyword>